<dbReference type="Proteomes" id="UP001321047">
    <property type="component" value="Unassembled WGS sequence"/>
</dbReference>
<gene>
    <name evidence="2" type="ORF">OB919_01190</name>
</gene>
<evidence type="ECO:0000256" key="1">
    <source>
        <dbReference type="SAM" id="MobiDB-lite"/>
    </source>
</evidence>
<organism evidence="2 3">
    <name type="scientific">Natronosalvus hydrolyticus</name>
    <dbReference type="NCBI Taxonomy" id="2979988"/>
    <lineage>
        <taxon>Archaea</taxon>
        <taxon>Methanobacteriati</taxon>
        <taxon>Methanobacteriota</taxon>
        <taxon>Stenosarchaea group</taxon>
        <taxon>Halobacteria</taxon>
        <taxon>Halobacteriales</taxon>
        <taxon>Natrialbaceae</taxon>
        <taxon>Natronosalvus</taxon>
    </lineage>
</organism>
<accession>A0AAP2Z4S5</accession>
<comment type="caution">
    <text evidence="2">The sequence shown here is derived from an EMBL/GenBank/DDBJ whole genome shotgun (WGS) entry which is preliminary data.</text>
</comment>
<feature type="region of interest" description="Disordered" evidence="1">
    <location>
        <begin position="37"/>
        <end position="59"/>
    </location>
</feature>
<evidence type="ECO:0000313" key="2">
    <source>
        <dbReference type="EMBL" id="MCU4750606.1"/>
    </source>
</evidence>
<proteinExistence type="predicted"/>
<dbReference type="EMBL" id="JAOPJZ010000001">
    <property type="protein sequence ID" value="MCU4750606.1"/>
    <property type="molecule type" value="Genomic_DNA"/>
</dbReference>
<name>A0AAP2Z4S5_9EURY</name>
<protein>
    <submittedName>
        <fullName evidence="2">Uncharacterized protein</fullName>
    </submittedName>
</protein>
<sequence length="59" mass="6206">MDPQHGSRWPKATLTDVIADRAITVSMSESNTLSALTPLQTGEGRSGSSSALLEIEYAG</sequence>
<dbReference type="RefSeq" id="WP_342805551.1">
    <property type="nucleotide sequence ID" value="NZ_JAOPJZ010000001.1"/>
</dbReference>
<reference evidence="2 3" key="1">
    <citation type="submission" date="2022-09" db="EMBL/GenBank/DDBJ databases">
        <title>Enrichment on poylsaccharides allowed isolation of novel metabolic and taxonomic groups of Haloarchaea.</title>
        <authorList>
            <person name="Sorokin D.Y."/>
            <person name="Elcheninov A.G."/>
            <person name="Khizhniak T.V."/>
            <person name="Kolganova T.V."/>
            <person name="Kublanov I.V."/>
        </authorList>
    </citation>
    <scope>NUCLEOTIDE SEQUENCE [LARGE SCALE GENOMIC DNA]</scope>
    <source>
        <strain evidence="2 3">AArc-curdl1</strain>
    </source>
</reference>
<evidence type="ECO:0000313" key="3">
    <source>
        <dbReference type="Proteomes" id="UP001321047"/>
    </source>
</evidence>
<keyword evidence="3" id="KW-1185">Reference proteome</keyword>
<dbReference type="AlphaFoldDB" id="A0AAP2Z4S5"/>